<reference evidence="1 2" key="1">
    <citation type="submission" date="2016-01" db="EMBL/GenBank/DDBJ databases">
        <title>Biosynthesis of antibiotic leucinostatins and their inhibition on Phytophthora in bio-control Purpureocillium lilacinum.</title>
        <authorList>
            <person name="Wang G."/>
            <person name="Liu Z."/>
            <person name="Lin R."/>
            <person name="Li E."/>
            <person name="Mao Z."/>
            <person name="Ling J."/>
            <person name="Yin W."/>
            <person name="Xie B."/>
        </authorList>
    </citation>
    <scope>NUCLEOTIDE SEQUENCE [LARGE SCALE GENOMIC DNA]</scope>
    <source>
        <strain evidence="1">PLBJ-1</strain>
    </source>
</reference>
<sequence length="339" mass="37041">MRESLGRKGFSLLDHPEPQDGRRWLIDKRKAGSGWQNSPPIAFLGQRLACMGGFCCVLGAASVVDCKLHLTSSPSSVSLPLPSCKITPRLPHPIHLTRPAIHRRALRPDPCTTCCCWCRPERTPPIRSLAEIQQAVRRKPDCDARTYQFSVPRSLVEPKHTHALRCAAALVGDAAPGAHPRLFQGVSHRHKKEAAPMRLCVTSHPPSQSVVATPCLVSGAPARSPPRLPARLPACPPCRTRRPCRGPGPPCPPSLPSLPPFLPERTPPTSRADGACVQSLDQGRLADWPFGLADSRTNGLVVCNVRAVLLSPRSPLRTPYTHRRHAHTLTQRTDADAWM</sequence>
<evidence type="ECO:0000313" key="2">
    <source>
        <dbReference type="Proteomes" id="UP000078240"/>
    </source>
</evidence>
<gene>
    <name evidence="1" type="ORF">VFPBJ_03099</name>
</gene>
<accession>A0A179H475</accession>
<proteinExistence type="predicted"/>
<dbReference type="Proteomes" id="UP000078240">
    <property type="component" value="Unassembled WGS sequence"/>
</dbReference>
<dbReference type="EMBL" id="LSBH01000002">
    <property type="protein sequence ID" value="OAQ84331.1"/>
    <property type="molecule type" value="Genomic_DNA"/>
</dbReference>
<organism evidence="1 2">
    <name type="scientific">Purpureocillium lilacinum</name>
    <name type="common">Paecilomyces lilacinus</name>
    <dbReference type="NCBI Taxonomy" id="33203"/>
    <lineage>
        <taxon>Eukaryota</taxon>
        <taxon>Fungi</taxon>
        <taxon>Dikarya</taxon>
        <taxon>Ascomycota</taxon>
        <taxon>Pezizomycotina</taxon>
        <taxon>Sordariomycetes</taxon>
        <taxon>Hypocreomycetidae</taxon>
        <taxon>Hypocreales</taxon>
        <taxon>Ophiocordycipitaceae</taxon>
        <taxon>Purpureocillium</taxon>
    </lineage>
</organism>
<comment type="caution">
    <text evidence="1">The sequence shown here is derived from an EMBL/GenBank/DDBJ whole genome shotgun (WGS) entry which is preliminary data.</text>
</comment>
<name>A0A179H475_PURLI</name>
<evidence type="ECO:0000313" key="1">
    <source>
        <dbReference type="EMBL" id="OAQ84331.1"/>
    </source>
</evidence>
<dbReference type="AlphaFoldDB" id="A0A179H475"/>
<protein>
    <submittedName>
        <fullName evidence="1">Uncharacterized protein</fullName>
    </submittedName>
</protein>